<reference evidence="2" key="1">
    <citation type="submission" date="2025-08" db="UniProtKB">
        <authorList>
            <consortium name="Ensembl"/>
        </authorList>
    </citation>
    <scope>IDENTIFICATION</scope>
</reference>
<accession>A0A8C3VY62</accession>
<dbReference type="Proteomes" id="UP000694540">
    <property type="component" value="Unplaced"/>
</dbReference>
<name>A0A8C3VY62_9CETA</name>
<dbReference type="PANTHER" id="PTHR23232:SF158">
    <property type="entry name" value="KRAB DOMAIN-CONTAINING PROTEIN 5"/>
    <property type="match status" value="1"/>
</dbReference>
<evidence type="ECO:0000259" key="1">
    <source>
        <dbReference type="PROSITE" id="PS50805"/>
    </source>
</evidence>
<dbReference type="PROSITE" id="PS50805">
    <property type="entry name" value="KRAB"/>
    <property type="match status" value="1"/>
</dbReference>
<organism evidence="2 3">
    <name type="scientific">Catagonus wagneri</name>
    <name type="common">Chacoan peccary</name>
    <dbReference type="NCBI Taxonomy" id="51154"/>
    <lineage>
        <taxon>Eukaryota</taxon>
        <taxon>Metazoa</taxon>
        <taxon>Chordata</taxon>
        <taxon>Craniata</taxon>
        <taxon>Vertebrata</taxon>
        <taxon>Euteleostomi</taxon>
        <taxon>Mammalia</taxon>
        <taxon>Eutheria</taxon>
        <taxon>Laurasiatheria</taxon>
        <taxon>Artiodactyla</taxon>
        <taxon>Suina</taxon>
        <taxon>Tayassuidae</taxon>
        <taxon>Catagonus</taxon>
    </lineage>
</organism>
<dbReference type="CDD" id="cd07765">
    <property type="entry name" value="KRAB_A-box"/>
    <property type="match status" value="1"/>
</dbReference>
<dbReference type="GeneTree" id="ENSGT00940000160770"/>
<keyword evidence="3" id="KW-1185">Reference proteome</keyword>
<dbReference type="InterPro" id="IPR050169">
    <property type="entry name" value="Krueppel_C2H2_ZnF"/>
</dbReference>
<dbReference type="SMART" id="SM00349">
    <property type="entry name" value="KRAB"/>
    <property type="match status" value="1"/>
</dbReference>
<sequence length="123" mass="14721">SVLPSGLFTFKDVAVEFSQEEWECLDPAQRALYWDVMLETFRHLLSLGEHHSPLGFKLKPKANIDMGEALQTVRLRKHESHKIRDFYFKEIQENMNIFEPLVSEYTFFFFLILWLHSQHMEFP</sequence>
<dbReference type="Gene3D" id="6.10.140.140">
    <property type="match status" value="1"/>
</dbReference>
<evidence type="ECO:0000313" key="2">
    <source>
        <dbReference type="Ensembl" id="ENSCWAP00000005844.1"/>
    </source>
</evidence>
<dbReference type="InterPro" id="IPR036051">
    <property type="entry name" value="KRAB_dom_sf"/>
</dbReference>
<protein>
    <recommendedName>
        <fullName evidence="1">KRAB domain-containing protein</fullName>
    </recommendedName>
</protein>
<dbReference type="InterPro" id="IPR001909">
    <property type="entry name" value="KRAB"/>
</dbReference>
<reference evidence="2" key="2">
    <citation type="submission" date="2025-09" db="UniProtKB">
        <authorList>
            <consortium name="Ensembl"/>
        </authorList>
    </citation>
    <scope>IDENTIFICATION</scope>
</reference>
<dbReference type="SUPFAM" id="SSF109640">
    <property type="entry name" value="KRAB domain (Kruppel-associated box)"/>
    <property type="match status" value="1"/>
</dbReference>
<feature type="domain" description="KRAB" evidence="1">
    <location>
        <begin position="8"/>
        <end position="83"/>
    </location>
</feature>
<proteinExistence type="predicted"/>
<dbReference type="PANTHER" id="PTHR23232">
    <property type="entry name" value="KRAB DOMAIN C2H2 ZINC FINGER"/>
    <property type="match status" value="1"/>
</dbReference>
<evidence type="ECO:0000313" key="3">
    <source>
        <dbReference type="Proteomes" id="UP000694540"/>
    </source>
</evidence>
<dbReference type="AlphaFoldDB" id="A0A8C3VY62"/>
<dbReference type="Ensembl" id="ENSCWAT00000006316.1">
    <property type="protein sequence ID" value="ENSCWAP00000005844.1"/>
    <property type="gene ID" value="ENSCWAG00000004508.1"/>
</dbReference>
<dbReference type="Pfam" id="PF01352">
    <property type="entry name" value="KRAB"/>
    <property type="match status" value="1"/>
</dbReference>
<dbReference type="GO" id="GO:0006355">
    <property type="term" value="P:regulation of DNA-templated transcription"/>
    <property type="evidence" value="ECO:0007669"/>
    <property type="project" value="InterPro"/>
</dbReference>